<keyword evidence="4" id="KW-0472">Membrane</keyword>
<feature type="domain" description="Methyl-accepting transducer" evidence="5">
    <location>
        <begin position="398"/>
        <end position="634"/>
    </location>
</feature>
<dbReference type="GO" id="GO:0007165">
    <property type="term" value="P:signal transduction"/>
    <property type="evidence" value="ECO:0007669"/>
    <property type="project" value="UniProtKB-KW"/>
</dbReference>
<dbReference type="Pfam" id="PF22673">
    <property type="entry name" value="MCP-like_PDC_1"/>
    <property type="match status" value="1"/>
</dbReference>
<dbReference type="Gene3D" id="3.30.450.20">
    <property type="entry name" value="PAS domain"/>
    <property type="match status" value="1"/>
</dbReference>
<dbReference type="SMART" id="SM00283">
    <property type="entry name" value="MA"/>
    <property type="match status" value="1"/>
</dbReference>
<dbReference type="SUPFAM" id="SSF58104">
    <property type="entry name" value="Methyl-accepting chemotaxis protein (MCP) signaling domain"/>
    <property type="match status" value="1"/>
</dbReference>
<feature type="transmembrane region" description="Helical" evidence="4">
    <location>
        <begin position="7"/>
        <end position="31"/>
    </location>
</feature>
<reference evidence="6 7" key="1">
    <citation type="journal article" date="2013" name="ISME J.">
        <title>Comparative genomics of pathogenic lineages of Vibrio nigripulchritudo identifies virulence-associated traits.</title>
        <authorList>
            <person name="Goudenege D."/>
            <person name="Labreuche Y."/>
            <person name="Krin E."/>
            <person name="Ansquer D."/>
            <person name="Mangenot S."/>
            <person name="Calteau A."/>
            <person name="Medigue C."/>
            <person name="Mazel D."/>
            <person name="Polz M.F."/>
            <person name="Le Roux F."/>
        </authorList>
    </citation>
    <scope>NUCLEOTIDE SEQUENCE [LARGE SCALE GENOMIC DNA]</scope>
    <source>
        <strain evidence="6 7">SOn1</strain>
    </source>
</reference>
<evidence type="ECO:0000256" key="2">
    <source>
        <dbReference type="ARBA" id="ARBA00023224"/>
    </source>
</evidence>
<evidence type="ECO:0000313" key="6">
    <source>
        <dbReference type="EMBL" id="CCO50188.1"/>
    </source>
</evidence>
<dbReference type="PANTHER" id="PTHR32089:SF112">
    <property type="entry name" value="LYSOZYME-LIKE PROTEIN-RELATED"/>
    <property type="match status" value="1"/>
</dbReference>
<sequence>MFNKVPLLYRFLIPILSSVILGIAVLSFTMISTVNKNYREAVLIAAGDSLAKNAAEIQGQVNESIQVTQALARSLSSLTADHENFNENAIMNLLYNTQQNNFGLFYGVWANWLPNKYPDTVSNAYISEGHFAPMAFPSSDGGISKVTTTGHSGNDEKSLWFIEPVTTGKLYMTEPTSYFIDGRDVNLITIGFPIYHKGNIVGVAGVNMNAGAIQENTGKLNYKGIGYAFLVTNAQKYFSHPNADFIGEIATTDFPTITQVRSSMVETAYSAVDKQLGKMSQTILYPLEFKNSRDVMTLGIVLPEEELFAFLDTLSLEAILIAIVLITVMAALTYLVIRQLVNKIGGEPDHVIHQVIAMTQGDLSHKSKPKKSREDSLIAYVHNLSLNLSKMMSEFAVNSKSLSESATFLKNASQDLVKNTIEQSNGSTQVADAAMDMTQTIHSIANNLKDMADYAEETGCQTKESSIVVKASVDSIYAIKSTAEKSNESVTALQSSAEKILNIVNVIADIAEQTNLLALNAAIEAARAGDNGRGFAVVADEVRGLASRTQTATLEISDLVNATQRDVEGVSSSMKHVSDQVASGVQQSEKVEESLRLIAQRIDSLEERLCSVSAETTEIANASEEVKSNIDHVASSADSVNNVASHVLEQADGLDQMSGSIRKLVERFKL</sequence>
<dbReference type="PANTHER" id="PTHR32089">
    <property type="entry name" value="METHYL-ACCEPTING CHEMOTAXIS PROTEIN MCPB"/>
    <property type="match status" value="1"/>
</dbReference>
<keyword evidence="4" id="KW-1133">Transmembrane helix</keyword>
<dbReference type="GO" id="GO:0006935">
    <property type="term" value="P:chemotaxis"/>
    <property type="evidence" value="ECO:0007669"/>
    <property type="project" value="UniProtKB-ARBA"/>
</dbReference>
<evidence type="ECO:0000259" key="5">
    <source>
        <dbReference type="PROSITE" id="PS50111"/>
    </source>
</evidence>
<dbReference type="EMBL" id="CAOF01000198">
    <property type="protein sequence ID" value="CCO50188.1"/>
    <property type="molecule type" value="Genomic_DNA"/>
</dbReference>
<protein>
    <recommendedName>
        <fullName evidence="5">Methyl-accepting transducer domain-containing protein</fullName>
    </recommendedName>
</protein>
<organism evidence="6 7">
    <name type="scientific">Vibrio nigripulchritudo SOn1</name>
    <dbReference type="NCBI Taxonomy" id="1238450"/>
    <lineage>
        <taxon>Bacteria</taxon>
        <taxon>Pseudomonadati</taxon>
        <taxon>Pseudomonadota</taxon>
        <taxon>Gammaproteobacteria</taxon>
        <taxon>Vibrionales</taxon>
        <taxon>Vibrionaceae</taxon>
        <taxon>Vibrio</taxon>
    </lineage>
</organism>
<dbReference type="Gene3D" id="1.10.287.950">
    <property type="entry name" value="Methyl-accepting chemotaxis protein"/>
    <property type="match status" value="1"/>
</dbReference>
<evidence type="ECO:0000313" key="7">
    <source>
        <dbReference type="Proteomes" id="UP000018211"/>
    </source>
</evidence>
<evidence type="ECO:0000256" key="4">
    <source>
        <dbReference type="SAM" id="Phobius"/>
    </source>
</evidence>
<keyword evidence="2 3" id="KW-0807">Transducer</keyword>
<keyword evidence="4" id="KW-0812">Transmembrane</keyword>
<dbReference type="CDD" id="cd11386">
    <property type="entry name" value="MCP_signal"/>
    <property type="match status" value="1"/>
</dbReference>
<evidence type="ECO:0000256" key="1">
    <source>
        <dbReference type="ARBA" id="ARBA00004370"/>
    </source>
</evidence>
<dbReference type="AlphaFoldDB" id="A0AAV2W1E5"/>
<dbReference type="RefSeq" id="WP_022614058.1">
    <property type="nucleotide sequence ID" value="NZ_LK391966.1"/>
</dbReference>
<accession>A0AAV2W1E5</accession>
<gene>
    <name evidence="6" type="ORF">VIBNISOn1_p0025</name>
</gene>
<dbReference type="Proteomes" id="UP000018211">
    <property type="component" value="Unassembled WGS sequence"/>
</dbReference>
<dbReference type="PROSITE" id="PS50111">
    <property type="entry name" value="CHEMOTAXIS_TRANSDUC_2"/>
    <property type="match status" value="1"/>
</dbReference>
<proteinExistence type="predicted"/>
<name>A0AAV2W1E5_9VIBR</name>
<dbReference type="InterPro" id="IPR004089">
    <property type="entry name" value="MCPsignal_dom"/>
</dbReference>
<feature type="transmembrane region" description="Helical" evidence="4">
    <location>
        <begin position="318"/>
        <end position="337"/>
    </location>
</feature>
<dbReference type="GO" id="GO:0016020">
    <property type="term" value="C:membrane"/>
    <property type="evidence" value="ECO:0007669"/>
    <property type="project" value="UniProtKB-SubCell"/>
</dbReference>
<dbReference type="Pfam" id="PF00015">
    <property type="entry name" value="MCPsignal"/>
    <property type="match status" value="1"/>
</dbReference>
<comment type="caution">
    <text evidence="6">The sequence shown here is derived from an EMBL/GenBank/DDBJ whole genome shotgun (WGS) entry which is preliminary data.</text>
</comment>
<comment type="subcellular location">
    <subcellularLocation>
        <location evidence="1">Membrane</location>
    </subcellularLocation>
</comment>
<dbReference type="CDD" id="cd12913">
    <property type="entry name" value="PDC1_MCP_like"/>
    <property type="match status" value="1"/>
</dbReference>
<evidence type="ECO:0000256" key="3">
    <source>
        <dbReference type="PROSITE-ProRule" id="PRU00284"/>
    </source>
</evidence>